<reference evidence="1 2" key="1">
    <citation type="journal article" date="2021" name="Elife">
        <title>Chloroplast acquisition without the gene transfer in kleptoplastic sea slugs, Plakobranchus ocellatus.</title>
        <authorList>
            <person name="Maeda T."/>
            <person name="Takahashi S."/>
            <person name="Yoshida T."/>
            <person name="Shimamura S."/>
            <person name="Takaki Y."/>
            <person name="Nagai Y."/>
            <person name="Toyoda A."/>
            <person name="Suzuki Y."/>
            <person name="Arimoto A."/>
            <person name="Ishii H."/>
            <person name="Satoh N."/>
            <person name="Nishiyama T."/>
            <person name="Hasebe M."/>
            <person name="Maruyama T."/>
            <person name="Minagawa J."/>
            <person name="Obokata J."/>
            <person name="Shigenobu S."/>
        </authorList>
    </citation>
    <scope>NUCLEOTIDE SEQUENCE [LARGE SCALE GENOMIC DNA]</scope>
</reference>
<proteinExistence type="predicted"/>
<organism evidence="1 2">
    <name type="scientific">Plakobranchus ocellatus</name>
    <dbReference type="NCBI Taxonomy" id="259542"/>
    <lineage>
        <taxon>Eukaryota</taxon>
        <taxon>Metazoa</taxon>
        <taxon>Spiralia</taxon>
        <taxon>Lophotrochozoa</taxon>
        <taxon>Mollusca</taxon>
        <taxon>Gastropoda</taxon>
        <taxon>Heterobranchia</taxon>
        <taxon>Euthyneura</taxon>
        <taxon>Panpulmonata</taxon>
        <taxon>Sacoglossa</taxon>
        <taxon>Placobranchoidea</taxon>
        <taxon>Plakobranchidae</taxon>
        <taxon>Plakobranchus</taxon>
    </lineage>
</organism>
<evidence type="ECO:0000313" key="1">
    <source>
        <dbReference type="EMBL" id="GFN87196.1"/>
    </source>
</evidence>
<comment type="caution">
    <text evidence="1">The sequence shown here is derived from an EMBL/GenBank/DDBJ whole genome shotgun (WGS) entry which is preliminary data.</text>
</comment>
<gene>
    <name evidence="1" type="ORF">PoB_001370200</name>
</gene>
<protein>
    <recommendedName>
        <fullName evidence="3">Protein FAR1-RELATED SEQUENCE</fullName>
    </recommendedName>
</protein>
<dbReference type="EMBL" id="BLXT01001665">
    <property type="protein sequence ID" value="GFN87196.1"/>
    <property type="molecule type" value="Genomic_DNA"/>
</dbReference>
<sequence length="88" mass="10381">MFIFDQDQIKKLHWVSHSDSNVNGAVTYFWRQARGKEKEQGRMKHAMYVFDDLIRSDEQHSCGCSRYRVTLSTTEPSMTKVRFGMKSE</sequence>
<accession>A0AAV3YW45</accession>
<evidence type="ECO:0000313" key="2">
    <source>
        <dbReference type="Proteomes" id="UP000735302"/>
    </source>
</evidence>
<keyword evidence="2" id="KW-1185">Reference proteome</keyword>
<dbReference type="AlphaFoldDB" id="A0AAV3YW45"/>
<name>A0AAV3YW45_9GAST</name>
<evidence type="ECO:0008006" key="3">
    <source>
        <dbReference type="Google" id="ProtNLM"/>
    </source>
</evidence>
<dbReference type="Proteomes" id="UP000735302">
    <property type="component" value="Unassembled WGS sequence"/>
</dbReference>